<dbReference type="KEGG" id="rsn:RSPO_c00997"/>
<dbReference type="EMBL" id="CP002819">
    <property type="protein sequence ID" value="AEG68298.1"/>
    <property type="molecule type" value="Genomic_DNA"/>
</dbReference>
<protein>
    <submittedName>
        <fullName evidence="1">Uncharacterized protein</fullName>
    </submittedName>
</protein>
<dbReference type="PATRIC" id="fig|1031711.3.peg.976"/>
<evidence type="ECO:0000313" key="1">
    <source>
        <dbReference type="EMBL" id="AEG68298.1"/>
    </source>
</evidence>
<reference evidence="1 2" key="1">
    <citation type="journal article" date="2011" name="J. Bacteriol.">
        <title>Complete genome sequence of the plant pathogen Ralstonia solanacearum strain Po82.</title>
        <authorList>
            <person name="Xu J."/>
            <person name="Zheng H.J."/>
            <person name="Liu L."/>
            <person name="Pan Z.C."/>
            <person name="Prior P."/>
            <person name="Tang B."/>
            <person name="Xu J.S."/>
            <person name="Zhang H."/>
            <person name="Tian Q."/>
            <person name="Zhang L.Q."/>
            <person name="Feng J."/>
        </authorList>
    </citation>
    <scope>NUCLEOTIDE SEQUENCE [LARGE SCALE GENOMIC DNA]</scope>
    <source>
        <strain evidence="1 2">Po82</strain>
    </source>
</reference>
<name>F6FZL1_RALS8</name>
<dbReference type="Proteomes" id="UP000007953">
    <property type="component" value="Chromosome"/>
</dbReference>
<accession>F6FZL1</accession>
<dbReference type="AlphaFoldDB" id="F6FZL1"/>
<sequence length="43" mass="4579">MPGIRLRVTCRRVAALALCPPVLRIAMSCGPLPQGRCRCDGAV</sequence>
<gene>
    <name evidence="1" type="ordered locus">RSPO_c00997</name>
</gene>
<dbReference type="HOGENOM" id="CLU_3238599_0_0_4"/>
<evidence type="ECO:0000313" key="2">
    <source>
        <dbReference type="Proteomes" id="UP000007953"/>
    </source>
</evidence>
<proteinExistence type="predicted"/>
<organism evidence="1 2">
    <name type="scientific">Ralstonia solanacearum (strain Po82)</name>
    <dbReference type="NCBI Taxonomy" id="1031711"/>
    <lineage>
        <taxon>Bacteria</taxon>
        <taxon>Pseudomonadati</taxon>
        <taxon>Pseudomonadota</taxon>
        <taxon>Betaproteobacteria</taxon>
        <taxon>Burkholderiales</taxon>
        <taxon>Burkholderiaceae</taxon>
        <taxon>Ralstonia</taxon>
        <taxon>Ralstonia solanacearum species complex</taxon>
    </lineage>
</organism>